<evidence type="ECO:0000313" key="3">
    <source>
        <dbReference type="Proteomes" id="UP000019118"/>
    </source>
</evidence>
<reference evidence="2" key="2">
    <citation type="submission" date="2024-08" db="UniProtKB">
        <authorList>
            <consortium name="EnsemblMetazoa"/>
        </authorList>
    </citation>
    <scope>IDENTIFICATION</scope>
</reference>
<feature type="region of interest" description="Disordered" evidence="1">
    <location>
        <begin position="258"/>
        <end position="303"/>
    </location>
</feature>
<proteinExistence type="predicted"/>
<dbReference type="EnsemblMetazoa" id="XM_019911829.1">
    <property type="protein sequence ID" value="XP_019767388.1"/>
    <property type="gene ID" value="LOC109542558"/>
</dbReference>
<dbReference type="Proteomes" id="UP000019118">
    <property type="component" value="Unassembled WGS sequence"/>
</dbReference>
<name>A0AAR5Q2C1_DENPD</name>
<feature type="compositionally biased region" description="Basic and acidic residues" evidence="1">
    <location>
        <begin position="475"/>
        <end position="523"/>
    </location>
</feature>
<dbReference type="AlphaFoldDB" id="A0AAR5Q2C1"/>
<sequence length="665" mass="74962">MGNVAQDFYEKWFGEGVDTLATCLPKTAAILNKPIGENVKKELDQFSDALKKFMRTGEVDSILRKHADTSCASQEVMCTKNRRRKPTTKKLSVVTEDSPTSNKQPQIKTEKKSDVAAPLERAIKVEKSEMAAPTWIPPKKKLKEPKIENSPQSIRTTRSKTRKENRKDSDAVIQETPIPTIDLSSPQKESAATKRSKVRQANNCSAVEVASDCEIRFTRNKKAKASRTAETSRVAATPTNIGDSSDVIEINHCEAETLKRSRSPTTHPINADGKKIRSSGSSHKNEESDTLYEDACSNQEPPEPILETTYVTKNPMLGAAAEVSVPLNSTFLVPATASAASKQKVPAASAATPPSKNRKPGKEVFSPFDKCSTKKKVEAFEKLASCNEVPVHANDIKPQSGVKSKLLATPLRTKFMPTACSTGAVPKLISSINKQNISTTTSLSAQKDSRERMLKKQERELAYKKKQALLLQQSETKRRLNEERQIKAQQHREAEKQKQLEIQKQKEDRMKQREQEREEKRQKLKEEMEYKQLLEKKKMEEVQTNRQQNGDKPIYMITNAPPLPTEACYDSDDGRFHKAKPPSWCEEHKAKIMQLTMMAAGEKIKNTLFFLHAQTPDLAEIFQSIDPKRLKRSSSVHWKKPPRYTMMPNLNETRFTDDEISDLED</sequence>
<feature type="compositionally biased region" description="Polar residues" evidence="1">
    <location>
        <begin position="95"/>
        <end position="107"/>
    </location>
</feature>
<feature type="region of interest" description="Disordered" evidence="1">
    <location>
        <begin position="630"/>
        <end position="665"/>
    </location>
</feature>
<protein>
    <recommendedName>
        <fullName evidence="4">Inner centromere protein ARK-binding domain-containing protein</fullName>
    </recommendedName>
</protein>
<accession>A0AAR5Q2C1</accession>
<organism evidence="2 3">
    <name type="scientific">Dendroctonus ponderosae</name>
    <name type="common">Mountain pine beetle</name>
    <dbReference type="NCBI Taxonomy" id="77166"/>
    <lineage>
        <taxon>Eukaryota</taxon>
        <taxon>Metazoa</taxon>
        <taxon>Ecdysozoa</taxon>
        <taxon>Arthropoda</taxon>
        <taxon>Hexapoda</taxon>
        <taxon>Insecta</taxon>
        <taxon>Pterygota</taxon>
        <taxon>Neoptera</taxon>
        <taxon>Endopterygota</taxon>
        <taxon>Coleoptera</taxon>
        <taxon>Polyphaga</taxon>
        <taxon>Cucujiformia</taxon>
        <taxon>Curculionidae</taxon>
        <taxon>Scolytinae</taxon>
        <taxon>Dendroctonus</taxon>
    </lineage>
</organism>
<evidence type="ECO:0008006" key="4">
    <source>
        <dbReference type="Google" id="ProtNLM"/>
    </source>
</evidence>
<evidence type="ECO:0000256" key="1">
    <source>
        <dbReference type="SAM" id="MobiDB-lite"/>
    </source>
</evidence>
<keyword evidence="3" id="KW-1185">Reference proteome</keyword>
<dbReference type="CTD" id="3619"/>
<feature type="region of interest" description="Disordered" evidence="1">
    <location>
        <begin position="134"/>
        <end position="174"/>
    </location>
</feature>
<reference evidence="3" key="1">
    <citation type="journal article" date="2013" name="Genome Biol.">
        <title>Draft genome of the mountain pine beetle, Dendroctonus ponderosae Hopkins, a major forest pest.</title>
        <authorList>
            <person name="Keeling C.I."/>
            <person name="Yuen M.M."/>
            <person name="Liao N.Y."/>
            <person name="Docking T.R."/>
            <person name="Chan S.K."/>
            <person name="Taylor G.A."/>
            <person name="Palmquist D.L."/>
            <person name="Jackman S.D."/>
            <person name="Nguyen A."/>
            <person name="Li M."/>
            <person name="Henderson H."/>
            <person name="Janes J.K."/>
            <person name="Zhao Y."/>
            <person name="Pandoh P."/>
            <person name="Moore R."/>
            <person name="Sperling F.A."/>
            <person name="Huber D.P."/>
            <person name="Birol I."/>
            <person name="Jones S.J."/>
            <person name="Bohlmann J."/>
        </authorList>
    </citation>
    <scope>NUCLEOTIDE SEQUENCE</scope>
</reference>
<feature type="region of interest" description="Disordered" evidence="1">
    <location>
        <begin position="80"/>
        <end position="115"/>
    </location>
</feature>
<dbReference type="GeneID" id="109542558"/>
<feature type="region of interest" description="Disordered" evidence="1">
    <location>
        <begin position="474"/>
        <end position="523"/>
    </location>
</feature>
<evidence type="ECO:0000313" key="2">
    <source>
        <dbReference type="EnsemblMetazoa" id="XP_019767388.1"/>
    </source>
</evidence>
<feature type="compositionally biased region" description="Basic residues" evidence="1">
    <location>
        <begin position="630"/>
        <end position="642"/>
    </location>
</feature>
<feature type="region of interest" description="Disordered" evidence="1">
    <location>
        <begin position="342"/>
        <end position="364"/>
    </location>
</feature>